<gene>
    <name evidence="2" type="ORF">LVIROSA_LOCUS24459</name>
</gene>
<keyword evidence="3" id="KW-1185">Reference proteome</keyword>
<protein>
    <recommendedName>
        <fullName evidence="4">DUF632 domain-containing protein</fullName>
    </recommendedName>
</protein>
<evidence type="ECO:0000256" key="1">
    <source>
        <dbReference type="SAM" id="MobiDB-lite"/>
    </source>
</evidence>
<feature type="region of interest" description="Disordered" evidence="1">
    <location>
        <begin position="73"/>
        <end position="98"/>
    </location>
</feature>
<sequence length="142" mass="16517">MFHKIALEFTKLNKKVIPRILQWKRVIDISWESCMSFIHGYEEVYKHLRPRLTPNNVEHSTIWWIESSPFSNGVQDKQAKRTPKKMARIGVPSSSSMHKQIRPIPFAATIMGTYEERLTKIEATIQGTTDLSEHDCERYGAD</sequence>
<reference evidence="2 3" key="1">
    <citation type="submission" date="2022-01" db="EMBL/GenBank/DDBJ databases">
        <authorList>
            <person name="Xiong W."/>
            <person name="Schranz E."/>
        </authorList>
    </citation>
    <scope>NUCLEOTIDE SEQUENCE [LARGE SCALE GENOMIC DNA]</scope>
</reference>
<name>A0AAU9NK01_9ASTR</name>
<evidence type="ECO:0000313" key="2">
    <source>
        <dbReference type="EMBL" id="CAH1438188.1"/>
    </source>
</evidence>
<organism evidence="2 3">
    <name type="scientific">Lactuca virosa</name>
    <dbReference type="NCBI Taxonomy" id="75947"/>
    <lineage>
        <taxon>Eukaryota</taxon>
        <taxon>Viridiplantae</taxon>
        <taxon>Streptophyta</taxon>
        <taxon>Embryophyta</taxon>
        <taxon>Tracheophyta</taxon>
        <taxon>Spermatophyta</taxon>
        <taxon>Magnoliopsida</taxon>
        <taxon>eudicotyledons</taxon>
        <taxon>Gunneridae</taxon>
        <taxon>Pentapetalae</taxon>
        <taxon>asterids</taxon>
        <taxon>campanulids</taxon>
        <taxon>Asterales</taxon>
        <taxon>Asteraceae</taxon>
        <taxon>Cichorioideae</taxon>
        <taxon>Cichorieae</taxon>
        <taxon>Lactucinae</taxon>
        <taxon>Lactuca</taxon>
    </lineage>
</organism>
<accession>A0AAU9NK01</accession>
<comment type="caution">
    <text evidence="2">The sequence shown here is derived from an EMBL/GenBank/DDBJ whole genome shotgun (WGS) entry which is preliminary data.</text>
</comment>
<proteinExistence type="predicted"/>
<dbReference type="EMBL" id="CAKMRJ010004445">
    <property type="protein sequence ID" value="CAH1438188.1"/>
    <property type="molecule type" value="Genomic_DNA"/>
</dbReference>
<dbReference type="Proteomes" id="UP001157418">
    <property type="component" value="Unassembled WGS sequence"/>
</dbReference>
<evidence type="ECO:0000313" key="3">
    <source>
        <dbReference type="Proteomes" id="UP001157418"/>
    </source>
</evidence>
<evidence type="ECO:0008006" key="4">
    <source>
        <dbReference type="Google" id="ProtNLM"/>
    </source>
</evidence>
<dbReference type="AlphaFoldDB" id="A0AAU9NK01"/>